<dbReference type="HAMAP" id="MF_00689">
    <property type="entry name" value="Bpt"/>
    <property type="match status" value="1"/>
</dbReference>
<organism evidence="7 8">
    <name type="scientific">Spongiibacter nanhainus</name>
    <dbReference type="NCBI Taxonomy" id="2794344"/>
    <lineage>
        <taxon>Bacteria</taxon>
        <taxon>Pseudomonadati</taxon>
        <taxon>Pseudomonadota</taxon>
        <taxon>Gammaproteobacteria</taxon>
        <taxon>Cellvibrionales</taxon>
        <taxon>Spongiibacteraceae</taxon>
        <taxon>Spongiibacter</taxon>
    </lineage>
</organism>
<dbReference type="PIRSF" id="PIRSF037208">
    <property type="entry name" value="ATE_pro_prd"/>
    <property type="match status" value="1"/>
</dbReference>
<dbReference type="NCBIfam" id="NF002342">
    <property type="entry name" value="PRK01305.1-3"/>
    <property type="match status" value="1"/>
</dbReference>
<dbReference type="PANTHER" id="PTHR21367">
    <property type="entry name" value="ARGININE-TRNA-PROTEIN TRANSFERASE 1"/>
    <property type="match status" value="1"/>
</dbReference>
<evidence type="ECO:0000313" key="7">
    <source>
        <dbReference type="EMBL" id="QQD19995.1"/>
    </source>
</evidence>
<proteinExistence type="inferred from homology"/>
<dbReference type="NCBIfam" id="NF002346">
    <property type="entry name" value="PRK01305.2-3"/>
    <property type="match status" value="1"/>
</dbReference>
<comment type="catalytic activity">
    <reaction evidence="4">
        <text>N-terminal L-aspartyl-[protein] + L-leucyl-tRNA(Leu) = N-terminal L-leucyl-L-aspartyl-[protein] + tRNA(Leu) + H(+)</text>
        <dbReference type="Rhea" id="RHEA:50420"/>
        <dbReference type="Rhea" id="RHEA-COMP:9613"/>
        <dbReference type="Rhea" id="RHEA-COMP:9622"/>
        <dbReference type="Rhea" id="RHEA-COMP:12669"/>
        <dbReference type="Rhea" id="RHEA-COMP:12674"/>
        <dbReference type="ChEBI" id="CHEBI:15378"/>
        <dbReference type="ChEBI" id="CHEBI:64720"/>
        <dbReference type="ChEBI" id="CHEBI:78442"/>
        <dbReference type="ChEBI" id="CHEBI:78494"/>
        <dbReference type="ChEBI" id="CHEBI:133042"/>
        <dbReference type="EC" id="2.3.2.29"/>
    </reaction>
</comment>
<dbReference type="GO" id="GO:0071596">
    <property type="term" value="P:ubiquitin-dependent protein catabolic process via the N-end rule pathway"/>
    <property type="evidence" value="ECO:0007669"/>
    <property type="project" value="InterPro"/>
</dbReference>
<dbReference type="EMBL" id="CP066167">
    <property type="protein sequence ID" value="QQD19995.1"/>
    <property type="molecule type" value="Genomic_DNA"/>
</dbReference>
<sequence length="235" mass="27681">MANDQRIKLYATSPHPCSYFDDRDAKTLFIDPELEINPRLYTHLSQRGFRRSGPHLYKPYCEDCKQCVASRIPVELFAPSRNQRKVINRNCDLRVVCKPEMDEAAYPLYERYINTRHQDGDMYPASREQFDSFLVDSMPCTEYAHFYDEDGSLVAVAVMDALDDGLSAIYTFFDPDLTRRSLGKFAILWQIHAAAERLLPYLYLGYWIKNCDKMRYKTDYRPIELLAEKRWVRIN</sequence>
<feature type="domain" description="N-end aminoacyl transferase N-terminal" evidence="5">
    <location>
        <begin position="15"/>
        <end position="85"/>
    </location>
</feature>
<dbReference type="InterPro" id="IPR007471">
    <property type="entry name" value="N-end_Aminoacyl_Trfase_N"/>
</dbReference>
<comment type="similarity">
    <text evidence="4">Belongs to the R-transferase family. Bpt subfamily.</text>
</comment>
<comment type="catalytic activity">
    <reaction evidence="4">
        <text>N-terminal L-glutamyl-[protein] + L-leucyl-tRNA(Leu) = N-terminal L-leucyl-L-glutamyl-[protein] + tRNA(Leu) + H(+)</text>
        <dbReference type="Rhea" id="RHEA:50412"/>
        <dbReference type="Rhea" id="RHEA-COMP:9613"/>
        <dbReference type="Rhea" id="RHEA-COMP:9622"/>
        <dbReference type="Rhea" id="RHEA-COMP:12664"/>
        <dbReference type="Rhea" id="RHEA-COMP:12668"/>
        <dbReference type="ChEBI" id="CHEBI:15378"/>
        <dbReference type="ChEBI" id="CHEBI:64721"/>
        <dbReference type="ChEBI" id="CHEBI:78442"/>
        <dbReference type="ChEBI" id="CHEBI:78494"/>
        <dbReference type="ChEBI" id="CHEBI:133041"/>
        <dbReference type="EC" id="2.3.2.29"/>
    </reaction>
</comment>
<dbReference type="RefSeq" id="WP_198571473.1">
    <property type="nucleotide sequence ID" value="NZ_CP066167.1"/>
</dbReference>
<protein>
    <recommendedName>
        <fullName evidence="4">Aspartate/glutamate leucyltransferase</fullName>
        <ecNumber evidence="4">2.3.2.29</ecNumber>
    </recommendedName>
</protein>
<dbReference type="InterPro" id="IPR017138">
    <property type="entry name" value="Asp_Glu_LeuTrfase"/>
</dbReference>
<keyword evidence="1 4" id="KW-0963">Cytoplasm</keyword>
<accession>A0A7T4R479</accession>
<dbReference type="Proteomes" id="UP000596063">
    <property type="component" value="Chromosome"/>
</dbReference>
<dbReference type="Pfam" id="PF04376">
    <property type="entry name" value="ATE_N"/>
    <property type="match status" value="1"/>
</dbReference>
<keyword evidence="8" id="KW-1185">Reference proteome</keyword>
<evidence type="ECO:0000256" key="4">
    <source>
        <dbReference type="HAMAP-Rule" id="MF_00689"/>
    </source>
</evidence>
<evidence type="ECO:0000313" key="8">
    <source>
        <dbReference type="Proteomes" id="UP000596063"/>
    </source>
</evidence>
<dbReference type="GO" id="GO:0005737">
    <property type="term" value="C:cytoplasm"/>
    <property type="evidence" value="ECO:0007669"/>
    <property type="project" value="UniProtKB-SubCell"/>
</dbReference>
<dbReference type="GO" id="GO:0004057">
    <property type="term" value="F:arginyl-tRNA--protein transferase activity"/>
    <property type="evidence" value="ECO:0007669"/>
    <property type="project" value="InterPro"/>
</dbReference>
<dbReference type="EC" id="2.3.2.29" evidence="4"/>
<keyword evidence="3 4" id="KW-0012">Acyltransferase</keyword>
<evidence type="ECO:0000259" key="6">
    <source>
        <dbReference type="Pfam" id="PF04377"/>
    </source>
</evidence>
<dbReference type="KEGG" id="snan:I6N98_09270"/>
<dbReference type="NCBIfam" id="NF002341">
    <property type="entry name" value="PRK01305.1-1"/>
    <property type="match status" value="1"/>
</dbReference>
<name>A0A7T4R479_9GAMM</name>
<feature type="domain" description="N-end rule aminoacyl transferase C-terminal" evidence="6">
    <location>
        <begin position="106"/>
        <end position="226"/>
    </location>
</feature>
<dbReference type="PANTHER" id="PTHR21367:SF1">
    <property type="entry name" value="ARGINYL-TRNA--PROTEIN TRANSFERASE 1"/>
    <property type="match status" value="1"/>
</dbReference>
<evidence type="ECO:0000256" key="3">
    <source>
        <dbReference type="ARBA" id="ARBA00023315"/>
    </source>
</evidence>
<dbReference type="InterPro" id="IPR007472">
    <property type="entry name" value="N-end_Aminoacyl_Trfase_C"/>
</dbReference>
<dbReference type="InterPro" id="IPR016181">
    <property type="entry name" value="Acyl_CoA_acyltransferase"/>
</dbReference>
<dbReference type="AlphaFoldDB" id="A0A7T4R479"/>
<gene>
    <name evidence="4" type="primary">bpt</name>
    <name evidence="7" type="ORF">I6N98_09270</name>
</gene>
<evidence type="ECO:0000256" key="2">
    <source>
        <dbReference type="ARBA" id="ARBA00022679"/>
    </source>
</evidence>
<dbReference type="GO" id="GO:0008914">
    <property type="term" value="F:leucyl-tRNA--protein transferase activity"/>
    <property type="evidence" value="ECO:0007669"/>
    <property type="project" value="UniProtKB-UniRule"/>
</dbReference>
<dbReference type="SUPFAM" id="SSF55729">
    <property type="entry name" value="Acyl-CoA N-acyltransferases (Nat)"/>
    <property type="match status" value="1"/>
</dbReference>
<comment type="function">
    <text evidence="4">Functions in the N-end rule pathway of protein degradation where it conjugates Leu from its aminoacyl-tRNA to the N-termini of proteins containing an N-terminal aspartate or glutamate.</text>
</comment>
<reference evidence="7 8" key="1">
    <citation type="submission" date="2020-12" db="EMBL/GenBank/DDBJ databases">
        <authorList>
            <person name="Shan Y."/>
        </authorList>
    </citation>
    <scope>NUCLEOTIDE SEQUENCE [LARGE SCALE GENOMIC DNA]</scope>
    <source>
        <strain evidence="8">csc3.9</strain>
    </source>
</reference>
<keyword evidence="2 4" id="KW-0808">Transferase</keyword>
<comment type="subcellular location">
    <subcellularLocation>
        <location evidence="4">Cytoplasm</location>
    </subcellularLocation>
</comment>
<evidence type="ECO:0000259" key="5">
    <source>
        <dbReference type="Pfam" id="PF04376"/>
    </source>
</evidence>
<dbReference type="InterPro" id="IPR030700">
    <property type="entry name" value="N-end_Aminoacyl_Trfase"/>
</dbReference>
<dbReference type="Pfam" id="PF04377">
    <property type="entry name" value="ATE_C"/>
    <property type="match status" value="1"/>
</dbReference>
<evidence type="ECO:0000256" key="1">
    <source>
        <dbReference type="ARBA" id="ARBA00022490"/>
    </source>
</evidence>